<evidence type="ECO:0000313" key="6">
    <source>
        <dbReference type="Proteomes" id="UP000284242"/>
    </source>
</evidence>
<name>A0A395ZW10_9FIRM</name>
<dbReference type="Proteomes" id="UP000265808">
    <property type="component" value="Unassembled WGS sequence"/>
</dbReference>
<proteinExistence type="predicted"/>
<protein>
    <submittedName>
        <fullName evidence="2">Uncharacterized protein</fullName>
    </submittedName>
</protein>
<evidence type="ECO:0000313" key="4">
    <source>
        <dbReference type="EMBL" id="RHE10255.1"/>
    </source>
</evidence>
<comment type="caution">
    <text evidence="2">The sequence shown here is derived from an EMBL/GenBank/DDBJ whole genome shotgun (WGS) entry which is preliminary data.</text>
</comment>
<evidence type="ECO:0000313" key="8">
    <source>
        <dbReference type="Proteomes" id="UP000285839"/>
    </source>
</evidence>
<evidence type="ECO:0000313" key="2">
    <source>
        <dbReference type="EMBL" id="RGS71755.1"/>
    </source>
</evidence>
<evidence type="ECO:0000313" key="5">
    <source>
        <dbReference type="Proteomes" id="UP000265808"/>
    </source>
</evidence>
<dbReference type="Proteomes" id="UP000284644">
    <property type="component" value="Unassembled WGS sequence"/>
</dbReference>
<dbReference type="EMBL" id="QRUH01000027">
    <property type="protein sequence ID" value="RGR44578.1"/>
    <property type="molecule type" value="Genomic_DNA"/>
</dbReference>
<evidence type="ECO:0000313" key="7">
    <source>
        <dbReference type="Proteomes" id="UP000284644"/>
    </source>
</evidence>
<dbReference type="Proteomes" id="UP000285839">
    <property type="component" value="Unassembled WGS sequence"/>
</dbReference>
<sequence length="79" mass="9332">MAEANDKYGRIYQNLVDAGCNQKTIQRCMKLAQENNVEALLSQLCVYRKHLMEQTHNYQENIDCLDYLIYSLKKSNENR</sequence>
<dbReference type="EMBL" id="QRVV01000035">
    <property type="protein sequence ID" value="RGS71755.1"/>
    <property type="molecule type" value="Genomic_DNA"/>
</dbReference>
<dbReference type="RefSeq" id="WP_117640104.1">
    <property type="nucleotide sequence ID" value="NZ_JAQDEF010000023.1"/>
</dbReference>
<dbReference type="AlphaFoldDB" id="A0A395ZW10"/>
<organism evidence="2 6">
    <name type="scientific">Blautia obeum</name>
    <dbReference type="NCBI Taxonomy" id="40520"/>
    <lineage>
        <taxon>Bacteria</taxon>
        <taxon>Bacillati</taxon>
        <taxon>Bacillota</taxon>
        <taxon>Clostridia</taxon>
        <taxon>Lachnospirales</taxon>
        <taxon>Lachnospiraceae</taxon>
        <taxon>Blautia</taxon>
    </lineage>
</organism>
<dbReference type="EMBL" id="QSJW01000011">
    <property type="protein sequence ID" value="RHE10255.1"/>
    <property type="molecule type" value="Genomic_DNA"/>
</dbReference>
<evidence type="ECO:0000313" key="3">
    <source>
        <dbReference type="EMBL" id="RHC03334.1"/>
    </source>
</evidence>
<reference evidence="5 6" key="1">
    <citation type="submission" date="2018-08" db="EMBL/GenBank/DDBJ databases">
        <title>A genome reference for cultivated species of the human gut microbiota.</title>
        <authorList>
            <person name="Zou Y."/>
            <person name="Xue W."/>
            <person name="Luo G."/>
        </authorList>
    </citation>
    <scope>NUCLEOTIDE SEQUENCE [LARGE SCALE GENOMIC DNA]</scope>
    <source>
        <strain evidence="2 6">AF21-24</strain>
        <strain evidence="1 8">AF25-21</strain>
        <strain evidence="4 7">AM29-25AC</strain>
        <strain evidence="3 5">AM37-4AC</strain>
    </source>
</reference>
<dbReference type="EMBL" id="QSHL01000014">
    <property type="protein sequence ID" value="RHC03334.1"/>
    <property type="molecule type" value="Genomic_DNA"/>
</dbReference>
<gene>
    <name evidence="4" type="ORF">DW767_15120</name>
    <name evidence="3" type="ORF">DW859_14820</name>
    <name evidence="2" type="ORF">DWX77_11465</name>
    <name evidence="1" type="ORF">DWY46_18420</name>
</gene>
<evidence type="ECO:0000313" key="1">
    <source>
        <dbReference type="EMBL" id="RGR44578.1"/>
    </source>
</evidence>
<dbReference type="Proteomes" id="UP000284242">
    <property type="component" value="Unassembled WGS sequence"/>
</dbReference>
<accession>A0A395ZW10</accession>